<sequence>MSTALPPLQARHPPKFRRRHGSDRMQDNQIVSPSSCSEHSPSYEMIGSDFNNHLQQHQQKPTIVPNNAMHTNPHDMSSNYFSYNKPIFQETNKPQIVSTDTNKSQLSSPTSSKDSFNLRSFAMRLDARDTPIV</sequence>
<reference evidence="2" key="1">
    <citation type="submission" date="2020-11" db="EMBL/GenBank/DDBJ databases">
        <authorList>
            <person name="Tran Van P."/>
        </authorList>
    </citation>
    <scope>NUCLEOTIDE SEQUENCE</scope>
</reference>
<dbReference type="EMBL" id="OC897779">
    <property type="protein sequence ID" value="CAD7648373.1"/>
    <property type="molecule type" value="Genomic_DNA"/>
</dbReference>
<evidence type="ECO:0000256" key="1">
    <source>
        <dbReference type="SAM" id="MobiDB-lite"/>
    </source>
</evidence>
<accession>A0A7R9LX99</accession>
<name>A0A7R9LX99_9ACAR</name>
<evidence type="ECO:0000313" key="2">
    <source>
        <dbReference type="EMBL" id="CAD7648373.1"/>
    </source>
</evidence>
<proteinExistence type="predicted"/>
<feature type="region of interest" description="Disordered" evidence="1">
    <location>
        <begin position="92"/>
        <end position="114"/>
    </location>
</feature>
<organism evidence="2">
    <name type="scientific">Medioppia subpectinata</name>
    <dbReference type="NCBI Taxonomy" id="1979941"/>
    <lineage>
        <taxon>Eukaryota</taxon>
        <taxon>Metazoa</taxon>
        <taxon>Ecdysozoa</taxon>
        <taxon>Arthropoda</taxon>
        <taxon>Chelicerata</taxon>
        <taxon>Arachnida</taxon>
        <taxon>Acari</taxon>
        <taxon>Acariformes</taxon>
        <taxon>Sarcoptiformes</taxon>
        <taxon>Oribatida</taxon>
        <taxon>Brachypylina</taxon>
        <taxon>Oppioidea</taxon>
        <taxon>Oppiidae</taxon>
        <taxon>Medioppia</taxon>
    </lineage>
</organism>
<protein>
    <submittedName>
        <fullName evidence="2">Uncharacterized protein</fullName>
    </submittedName>
</protein>
<gene>
    <name evidence="2" type="ORF">OSB1V03_LOCUS21901</name>
</gene>
<evidence type="ECO:0000313" key="3">
    <source>
        <dbReference type="Proteomes" id="UP000759131"/>
    </source>
</evidence>
<dbReference type="Proteomes" id="UP000759131">
    <property type="component" value="Unassembled WGS sequence"/>
</dbReference>
<feature type="compositionally biased region" description="Basic residues" evidence="1">
    <location>
        <begin position="12"/>
        <end position="21"/>
    </location>
</feature>
<feature type="compositionally biased region" description="Low complexity" evidence="1">
    <location>
        <begin position="32"/>
        <end position="42"/>
    </location>
</feature>
<keyword evidence="3" id="KW-1185">Reference proteome</keyword>
<dbReference type="EMBL" id="CAJPIZ010043204">
    <property type="protein sequence ID" value="CAG2121955.1"/>
    <property type="molecule type" value="Genomic_DNA"/>
</dbReference>
<feature type="region of interest" description="Disordered" evidence="1">
    <location>
        <begin position="1"/>
        <end position="47"/>
    </location>
</feature>
<dbReference type="AlphaFoldDB" id="A0A7R9LX99"/>